<dbReference type="EMBL" id="KE345683">
    <property type="protein sequence ID" value="EXC11329.1"/>
    <property type="molecule type" value="Genomic_DNA"/>
</dbReference>
<gene>
    <name evidence="2" type="ORF">L484_006894</name>
</gene>
<feature type="compositionally biased region" description="Basic and acidic residues" evidence="1">
    <location>
        <begin position="15"/>
        <end position="27"/>
    </location>
</feature>
<sequence length="433" mass="48005">MVSTRRMSKSTGDAEVERFRKAVKDRVITAMTRPSCPSTKTPPRKKSPKRKSVASRNRQSQPTDICPGSPTTSRNHPTPDGDNVSTTAGDDPPDLMTAPPRPGFPSWKSQFSVYPEGLKPRSPTRIADEFPSYSSKQRATSVDSDPIFQPIEEQMLDADNNDIESERVENMKKPKKTSGSVKKPKQSSVPIKTSEKTPVQTKKPKKKLEVTGGSHRVTRASTVGPHPTIKDPRSATIHKVLVRGTKFDFSPTGINVFFESHMESSDLEVDFDKVISELTASVRCLWNNETSFPAADLSVPFDVGLLIFEEIVSHTEVTSSKPALPFPSLVYGILMSQQNIRTHEDVLEPPTKPIRISQKLRECKHMNDVQGENDCNRAEVEGDSVSGNVTGTAASGSGTQLLLFSTITPFFFYRRNWHGSPSMRRPLRKNKGK</sequence>
<name>W9RUV0_9ROSA</name>
<feature type="region of interest" description="Disordered" evidence="1">
    <location>
        <begin position="1"/>
        <end position="146"/>
    </location>
</feature>
<evidence type="ECO:0000313" key="2">
    <source>
        <dbReference type="EMBL" id="EXC11329.1"/>
    </source>
</evidence>
<dbReference type="AlphaFoldDB" id="W9RUV0"/>
<proteinExistence type="predicted"/>
<evidence type="ECO:0000256" key="1">
    <source>
        <dbReference type="SAM" id="MobiDB-lite"/>
    </source>
</evidence>
<keyword evidence="3" id="KW-1185">Reference proteome</keyword>
<feature type="compositionally biased region" description="Polar residues" evidence="1">
    <location>
        <begin position="132"/>
        <end position="143"/>
    </location>
</feature>
<feature type="compositionally biased region" description="Polar residues" evidence="1">
    <location>
        <begin position="54"/>
        <end position="76"/>
    </location>
</feature>
<reference evidence="3" key="1">
    <citation type="submission" date="2013-01" db="EMBL/GenBank/DDBJ databases">
        <title>Draft Genome Sequence of a Mulberry Tree, Morus notabilis C.K. Schneid.</title>
        <authorList>
            <person name="He N."/>
            <person name="Zhao S."/>
        </authorList>
    </citation>
    <scope>NUCLEOTIDE SEQUENCE</scope>
</reference>
<feature type="compositionally biased region" description="Low complexity" evidence="1">
    <location>
        <begin position="32"/>
        <end position="41"/>
    </location>
</feature>
<feature type="compositionally biased region" description="Basic residues" evidence="1">
    <location>
        <begin position="42"/>
        <end position="53"/>
    </location>
</feature>
<feature type="compositionally biased region" description="Polar residues" evidence="1">
    <location>
        <begin position="1"/>
        <end position="11"/>
    </location>
</feature>
<dbReference type="Proteomes" id="UP000030645">
    <property type="component" value="Unassembled WGS sequence"/>
</dbReference>
<evidence type="ECO:0000313" key="3">
    <source>
        <dbReference type="Proteomes" id="UP000030645"/>
    </source>
</evidence>
<protein>
    <submittedName>
        <fullName evidence="2">Uncharacterized protein</fullName>
    </submittedName>
</protein>
<organism evidence="2 3">
    <name type="scientific">Morus notabilis</name>
    <dbReference type="NCBI Taxonomy" id="981085"/>
    <lineage>
        <taxon>Eukaryota</taxon>
        <taxon>Viridiplantae</taxon>
        <taxon>Streptophyta</taxon>
        <taxon>Embryophyta</taxon>
        <taxon>Tracheophyta</taxon>
        <taxon>Spermatophyta</taxon>
        <taxon>Magnoliopsida</taxon>
        <taxon>eudicotyledons</taxon>
        <taxon>Gunneridae</taxon>
        <taxon>Pentapetalae</taxon>
        <taxon>rosids</taxon>
        <taxon>fabids</taxon>
        <taxon>Rosales</taxon>
        <taxon>Moraceae</taxon>
        <taxon>Moreae</taxon>
        <taxon>Morus</taxon>
    </lineage>
</organism>
<feature type="region of interest" description="Disordered" evidence="1">
    <location>
        <begin position="167"/>
        <end position="232"/>
    </location>
</feature>
<accession>W9RUV0</accession>